<dbReference type="EMBL" id="MU007016">
    <property type="protein sequence ID" value="KAF2434546.1"/>
    <property type="molecule type" value="Genomic_DNA"/>
</dbReference>
<name>A0A9P4P0P5_9PEZI</name>
<keyword evidence="6" id="KW-1185">Reference proteome</keyword>
<dbReference type="SMART" id="SM00321">
    <property type="entry name" value="WSC"/>
    <property type="match status" value="1"/>
</dbReference>
<comment type="caution">
    <text evidence="5">The sequence shown here is derived from an EMBL/GenBank/DDBJ whole genome shotgun (WGS) entry which is preliminary data.</text>
</comment>
<feature type="domain" description="WSC" evidence="4">
    <location>
        <begin position="28"/>
        <end position="116"/>
    </location>
</feature>
<accession>A0A9P4P0P5</accession>
<keyword evidence="3" id="KW-0732">Signal</keyword>
<keyword evidence="2" id="KW-0812">Transmembrane</keyword>
<dbReference type="Proteomes" id="UP000800235">
    <property type="component" value="Unassembled WGS sequence"/>
</dbReference>
<dbReference type="Pfam" id="PF01822">
    <property type="entry name" value="WSC"/>
    <property type="match status" value="1"/>
</dbReference>
<dbReference type="CDD" id="cd12087">
    <property type="entry name" value="TM_EGFR-like"/>
    <property type="match status" value="1"/>
</dbReference>
<feature type="compositionally biased region" description="Low complexity" evidence="1">
    <location>
        <begin position="221"/>
        <end position="246"/>
    </location>
</feature>
<protein>
    <recommendedName>
        <fullName evidence="4">WSC domain-containing protein</fullName>
    </recommendedName>
</protein>
<gene>
    <name evidence="5" type="ORF">EJ08DRAFT_676008</name>
</gene>
<evidence type="ECO:0000313" key="6">
    <source>
        <dbReference type="Proteomes" id="UP000800235"/>
    </source>
</evidence>
<feature type="signal peptide" evidence="3">
    <location>
        <begin position="1"/>
        <end position="30"/>
    </location>
</feature>
<evidence type="ECO:0000256" key="1">
    <source>
        <dbReference type="SAM" id="MobiDB-lite"/>
    </source>
</evidence>
<proteinExistence type="predicted"/>
<evidence type="ECO:0000259" key="4">
    <source>
        <dbReference type="PROSITE" id="PS51212"/>
    </source>
</evidence>
<evidence type="ECO:0000256" key="2">
    <source>
        <dbReference type="SAM" id="Phobius"/>
    </source>
</evidence>
<organism evidence="5 6">
    <name type="scientific">Tothia fuscella</name>
    <dbReference type="NCBI Taxonomy" id="1048955"/>
    <lineage>
        <taxon>Eukaryota</taxon>
        <taxon>Fungi</taxon>
        <taxon>Dikarya</taxon>
        <taxon>Ascomycota</taxon>
        <taxon>Pezizomycotina</taxon>
        <taxon>Dothideomycetes</taxon>
        <taxon>Pleosporomycetidae</taxon>
        <taxon>Venturiales</taxon>
        <taxon>Cylindrosympodiaceae</taxon>
        <taxon>Tothia</taxon>
    </lineage>
</organism>
<evidence type="ECO:0000256" key="3">
    <source>
        <dbReference type="SAM" id="SignalP"/>
    </source>
</evidence>
<reference evidence="5" key="1">
    <citation type="journal article" date="2020" name="Stud. Mycol.">
        <title>101 Dothideomycetes genomes: a test case for predicting lifestyles and emergence of pathogens.</title>
        <authorList>
            <person name="Haridas S."/>
            <person name="Albert R."/>
            <person name="Binder M."/>
            <person name="Bloem J."/>
            <person name="Labutti K."/>
            <person name="Salamov A."/>
            <person name="Andreopoulos B."/>
            <person name="Baker S."/>
            <person name="Barry K."/>
            <person name="Bills G."/>
            <person name="Bluhm B."/>
            <person name="Cannon C."/>
            <person name="Castanera R."/>
            <person name="Culley D."/>
            <person name="Daum C."/>
            <person name="Ezra D."/>
            <person name="Gonzalez J."/>
            <person name="Henrissat B."/>
            <person name="Kuo A."/>
            <person name="Liang C."/>
            <person name="Lipzen A."/>
            <person name="Lutzoni F."/>
            <person name="Magnuson J."/>
            <person name="Mondo S."/>
            <person name="Nolan M."/>
            <person name="Ohm R."/>
            <person name="Pangilinan J."/>
            <person name="Park H.-J."/>
            <person name="Ramirez L."/>
            <person name="Alfaro M."/>
            <person name="Sun H."/>
            <person name="Tritt A."/>
            <person name="Yoshinaga Y."/>
            <person name="Zwiers L.-H."/>
            <person name="Turgeon B."/>
            <person name="Goodwin S."/>
            <person name="Spatafora J."/>
            <person name="Crous P."/>
            <person name="Grigoriev I."/>
        </authorList>
    </citation>
    <scope>NUCLEOTIDE SEQUENCE</scope>
    <source>
        <strain evidence="5">CBS 130266</strain>
    </source>
</reference>
<feature type="compositionally biased region" description="Polar residues" evidence="1">
    <location>
        <begin position="173"/>
        <end position="183"/>
    </location>
</feature>
<feature type="region of interest" description="Disordered" evidence="1">
    <location>
        <begin position="221"/>
        <end position="248"/>
    </location>
</feature>
<feature type="compositionally biased region" description="Low complexity" evidence="1">
    <location>
        <begin position="154"/>
        <end position="166"/>
    </location>
</feature>
<dbReference type="AlphaFoldDB" id="A0A9P4P0P5"/>
<feature type="region of interest" description="Disordered" evidence="1">
    <location>
        <begin position="154"/>
        <end position="192"/>
    </location>
</feature>
<feature type="transmembrane region" description="Helical" evidence="2">
    <location>
        <begin position="291"/>
        <end position="314"/>
    </location>
</feature>
<keyword evidence="2" id="KW-1133">Transmembrane helix</keyword>
<dbReference type="InterPro" id="IPR002889">
    <property type="entry name" value="WSC_carb-bd"/>
</dbReference>
<evidence type="ECO:0000313" key="5">
    <source>
        <dbReference type="EMBL" id="KAF2434546.1"/>
    </source>
</evidence>
<dbReference type="OrthoDB" id="2537459at2759"/>
<keyword evidence="2" id="KW-0472">Membrane</keyword>
<sequence>MAYRSSRWRIGALLTTSLFVLPITVTSALSQSLCSTQNTGGTLAETSIYMSNGRCYDTCKASGAAFAVVQGASCWCSMYIPATTQSNGKCSDACPGYPEESCGSLASGSFGYIALDAKPLGTAGASTSVSRSKPLNTPEPVPTFMLSSTLSFTTTSTSSSPTSTPSKILASISPKTSAGRTSPSPTPSRKAETTFVNSMIIEETMITEDEPISTPFVPLKTPSFTSTTPTTTPSTTIASTPKPTATGTPVTSVQVVTLSGSVITQTVTSTSTPPVTAFLGKEKSNKIAPGYIVAAVIASVAGIVLLCLALFWVWRRRQIAKKDEKYAANMRHSPEGLHRDASVHSKAGLLDSSTYRPLSYPSSSYPPTLTTQFSSPGINMSSTEGISPISPVDERRHSRPMLVDQRLNPNLLMAHENGSRTSIKTLEDHRDYGRMLKVMNPDAPRKSFS</sequence>
<feature type="chain" id="PRO_5040163085" description="WSC domain-containing protein" evidence="3">
    <location>
        <begin position="31"/>
        <end position="449"/>
    </location>
</feature>
<dbReference type="PROSITE" id="PS51212">
    <property type="entry name" value="WSC"/>
    <property type="match status" value="1"/>
</dbReference>